<reference evidence="2" key="1">
    <citation type="submission" date="2003-08" db="EMBL/GenBank/DDBJ databases">
        <authorList>
            <person name="Birren B."/>
            <person name="Nusbaum C."/>
            <person name="Abebe A."/>
            <person name="Abouelleil A."/>
            <person name="Adekoya E."/>
            <person name="Ait-zahra M."/>
            <person name="Allen N."/>
            <person name="Allen T."/>
            <person name="An P."/>
            <person name="Anderson M."/>
            <person name="Anderson S."/>
            <person name="Arachchi H."/>
            <person name="Armbruster J."/>
            <person name="Bachantsang P."/>
            <person name="Baldwin J."/>
            <person name="Barry A."/>
            <person name="Bayul T."/>
            <person name="Blitshsteyn B."/>
            <person name="Bloom T."/>
            <person name="Blye J."/>
            <person name="Boguslavskiy L."/>
            <person name="Borowsky M."/>
            <person name="Boukhgalter B."/>
            <person name="Brunache A."/>
            <person name="Butler J."/>
            <person name="Calixte N."/>
            <person name="Calvo S."/>
            <person name="Camarata J."/>
            <person name="Campo K."/>
            <person name="Chang J."/>
            <person name="Cheshatsang Y."/>
            <person name="Citroen M."/>
            <person name="Collymore A."/>
            <person name="Considine T."/>
            <person name="Cook A."/>
            <person name="Cooke P."/>
            <person name="Corum B."/>
            <person name="Cuomo C."/>
            <person name="David R."/>
            <person name="Dawoe T."/>
            <person name="Degray S."/>
            <person name="Dodge S."/>
            <person name="Dooley K."/>
            <person name="Dorje P."/>
            <person name="Dorjee K."/>
            <person name="Dorris L."/>
            <person name="Duffey N."/>
            <person name="Dupes A."/>
            <person name="Elkins T."/>
            <person name="Engels R."/>
            <person name="Erickson J."/>
            <person name="Farina A."/>
            <person name="Faro S."/>
            <person name="Ferreira P."/>
            <person name="Fischer H."/>
            <person name="Fitzgerald M."/>
            <person name="Foley K."/>
            <person name="Gage D."/>
            <person name="Galagan J."/>
            <person name="Gearin G."/>
            <person name="Gnerre S."/>
            <person name="Gnirke A."/>
            <person name="Goyette A."/>
            <person name="Graham J."/>
            <person name="Grandbois E."/>
            <person name="Gyaltsen K."/>
            <person name="Hafez N."/>
            <person name="Hagopian D."/>
            <person name="Hagos B."/>
            <person name="Hall J."/>
            <person name="Hatcher B."/>
            <person name="Heller A."/>
            <person name="Higgins H."/>
            <person name="Honan T."/>
            <person name="Horn A."/>
            <person name="Houde N."/>
            <person name="Hughes L."/>
            <person name="Hulme W."/>
            <person name="Husby E."/>
            <person name="Iliev I."/>
            <person name="Jaffe D."/>
            <person name="Jones C."/>
            <person name="Kamal M."/>
            <person name="Kamat A."/>
            <person name="Kamvysselis M."/>
            <person name="Karlsson E."/>
            <person name="Kells C."/>
            <person name="Kieu A."/>
            <person name="Kisner P."/>
            <person name="Kodira C."/>
            <person name="Kulbokas E."/>
            <person name="Labutti K."/>
            <person name="Lama D."/>
            <person name="Landers T."/>
            <person name="Leger J."/>
            <person name="Levine S."/>
            <person name="Lewis D."/>
            <person name="Lewis T."/>
            <person name="Lindblad-toh K."/>
            <person name="Liu X."/>
            <person name="Lokyitsang T."/>
            <person name="Lokyitsang Y."/>
            <person name="Lucien O."/>
            <person name="Lui A."/>
            <person name="Ma L.J."/>
            <person name="Mabbitt R."/>
            <person name="Macdonald J."/>
            <person name="Maclean C."/>
            <person name="Major J."/>
            <person name="Manning J."/>
            <person name="Marabella R."/>
            <person name="Maru K."/>
            <person name="Matthews C."/>
            <person name="Mauceli E."/>
            <person name="Mccarthy M."/>
            <person name="Mcdonough S."/>
            <person name="Mcghee T."/>
            <person name="Meldrim J."/>
            <person name="Meneus L."/>
            <person name="Mesirov J."/>
            <person name="Mihalev A."/>
            <person name="Mihova T."/>
            <person name="Mikkelsen T."/>
            <person name="Mlenga V."/>
            <person name="Moru K."/>
            <person name="Mozes J."/>
            <person name="Mulrain L."/>
            <person name="Munson G."/>
            <person name="Naylor J."/>
            <person name="Newes C."/>
            <person name="Nguyen C."/>
            <person name="Nguyen N."/>
            <person name="Nguyen T."/>
            <person name="Nicol R."/>
            <person name="Nielsen C."/>
            <person name="Nizzari M."/>
            <person name="Norbu C."/>
            <person name="Norbu N."/>
            <person name="O'donnell P."/>
            <person name="Okoawo O."/>
            <person name="O'leary S."/>
            <person name="Omotosho B."/>
            <person name="O'neill K."/>
            <person name="Osman S."/>
            <person name="Parker S."/>
            <person name="Perrin D."/>
            <person name="Phunkhang P."/>
            <person name="Piqani B."/>
            <person name="Purcell S."/>
            <person name="Rachupka T."/>
            <person name="Ramasamy U."/>
            <person name="Rameau R."/>
            <person name="Ray V."/>
            <person name="Raymond C."/>
            <person name="Retta R."/>
            <person name="Richardson S."/>
            <person name="Rise C."/>
            <person name="Rodriguez J."/>
            <person name="Rogers J."/>
            <person name="Rogov P."/>
            <person name="Rutman M."/>
            <person name="Schupbach R."/>
            <person name="Seaman C."/>
            <person name="Settipalli S."/>
            <person name="Sharpe T."/>
            <person name="Sheridan J."/>
            <person name="Sherpa N."/>
            <person name="Shi J."/>
            <person name="Smirnov S."/>
            <person name="Smith C."/>
            <person name="Sougnez C."/>
            <person name="Spencer B."/>
            <person name="Stalker J."/>
            <person name="Stange-thomann N."/>
            <person name="Stavropoulos S."/>
            <person name="Stetson K."/>
            <person name="Stone C."/>
            <person name="Stone S."/>
            <person name="Stubbs M."/>
            <person name="Talamas J."/>
            <person name="Tchuinga P."/>
            <person name="Tenzing P."/>
            <person name="Tesfaye S."/>
            <person name="Theodore J."/>
            <person name="Thoulutsang Y."/>
            <person name="Topham K."/>
            <person name="Towey S."/>
            <person name="Tsamla T."/>
            <person name="Tsomo N."/>
            <person name="Vallee D."/>
            <person name="Vassiliev H."/>
            <person name="Venkataraman V."/>
            <person name="Vinson J."/>
            <person name="Vo A."/>
            <person name="Wade C."/>
            <person name="Wang S."/>
            <person name="Wangchuk T."/>
            <person name="Wangdi T."/>
            <person name="Whittaker C."/>
            <person name="Wilkinson J."/>
            <person name="Wu Y."/>
            <person name="Wyman D."/>
            <person name="Yadav S."/>
            <person name="Yang S."/>
            <person name="Yang X."/>
            <person name="Yeager S."/>
            <person name="Yee E."/>
            <person name="Young G."/>
            <person name="Zainoun J."/>
            <person name="Zembeck L."/>
            <person name="Zimmer A."/>
            <person name="Zody M."/>
            <person name="Lander E."/>
        </authorList>
    </citation>
    <scope>NUCLEOTIDE SEQUENCE [LARGE SCALE GENOMIC DNA]</scope>
</reference>
<dbReference type="PANTHER" id="PTHR16213">
    <property type="entry name" value="SELENOPROTEIN N"/>
    <property type="match status" value="1"/>
</dbReference>
<sequence>MVQPLIEGELRRKGKDIEVEFDQIEWSDSITEPSAASQLEKLFFPFKQVDYLPFNEAFDRAKTEKKLVHQVLLWGALDDFISTWSLVKDLELLVADKESALHTEAKLSMEAYKFPVQMMVLRPKWDCDFIAKRQ</sequence>
<keyword evidence="2" id="KW-1185">Reference proteome</keyword>
<accession>H2Z5F7</accession>
<reference evidence="1" key="2">
    <citation type="submission" date="2025-08" db="UniProtKB">
        <authorList>
            <consortium name="Ensembl"/>
        </authorList>
    </citation>
    <scope>IDENTIFICATION</scope>
</reference>
<dbReference type="AlphaFoldDB" id="H2Z5F7"/>
<dbReference type="PANTHER" id="PTHR16213:SF78">
    <property type="entry name" value="SELENOPROTEIN N"/>
    <property type="match status" value="1"/>
</dbReference>
<name>H2Z5F7_CIOSA</name>
<dbReference type="GO" id="GO:0055074">
    <property type="term" value="P:calcium ion homeostasis"/>
    <property type="evidence" value="ECO:0007669"/>
    <property type="project" value="TreeGrafter"/>
</dbReference>
<dbReference type="HOGENOM" id="CLU_1895442_0_0_1"/>
<evidence type="ECO:0000313" key="2">
    <source>
        <dbReference type="Proteomes" id="UP000007875"/>
    </source>
</evidence>
<proteinExistence type="predicted"/>
<dbReference type="Proteomes" id="UP000007875">
    <property type="component" value="Unassembled WGS sequence"/>
</dbReference>
<dbReference type="Ensembl" id="ENSCSAVT00000012968.1">
    <property type="protein sequence ID" value="ENSCSAVP00000012819.1"/>
    <property type="gene ID" value="ENSCSAVG00000007530.1"/>
</dbReference>
<dbReference type="GeneTree" id="ENSGT00940000164027"/>
<reference evidence="1" key="3">
    <citation type="submission" date="2025-09" db="UniProtKB">
        <authorList>
            <consortium name="Ensembl"/>
        </authorList>
    </citation>
    <scope>IDENTIFICATION</scope>
</reference>
<dbReference type="GO" id="GO:0005789">
    <property type="term" value="C:endoplasmic reticulum membrane"/>
    <property type="evidence" value="ECO:0007669"/>
    <property type="project" value="TreeGrafter"/>
</dbReference>
<organism evidence="1 2">
    <name type="scientific">Ciona savignyi</name>
    <name type="common">Pacific transparent sea squirt</name>
    <dbReference type="NCBI Taxonomy" id="51511"/>
    <lineage>
        <taxon>Eukaryota</taxon>
        <taxon>Metazoa</taxon>
        <taxon>Chordata</taxon>
        <taxon>Tunicata</taxon>
        <taxon>Ascidiacea</taxon>
        <taxon>Phlebobranchia</taxon>
        <taxon>Cionidae</taxon>
        <taxon>Ciona</taxon>
    </lineage>
</organism>
<evidence type="ECO:0000313" key="1">
    <source>
        <dbReference type="Ensembl" id="ENSCSAVP00000012819.1"/>
    </source>
</evidence>
<protein>
    <submittedName>
        <fullName evidence="1">Uncharacterized protein</fullName>
    </submittedName>
</protein>